<name>A0A0F0GAW4_LENAE</name>
<dbReference type="EMBL" id="JYJG01000540">
    <property type="protein sequence ID" value="KJK33426.1"/>
    <property type="molecule type" value="Genomic_DNA"/>
</dbReference>
<dbReference type="SUPFAM" id="SSF55729">
    <property type="entry name" value="Acyl-CoA N-acyltransferases (Nat)"/>
    <property type="match status" value="1"/>
</dbReference>
<keyword evidence="2" id="KW-0012">Acyltransferase</keyword>
<dbReference type="GO" id="GO:0016747">
    <property type="term" value="F:acyltransferase activity, transferring groups other than amino-acyl groups"/>
    <property type="evidence" value="ECO:0007669"/>
    <property type="project" value="InterPro"/>
</dbReference>
<dbReference type="CDD" id="cd04301">
    <property type="entry name" value="NAT_SF"/>
    <property type="match status" value="1"/>
</dbReference>
<protein>
    <recommendedName>
        <fullName evidence="3">N-acetyltransferase domain-containing protein</fullName>
    </recommendedName>
</protein>
<dbReference type="PANTHER" id="PTHR43877">
    <property type="entry name" value="AMINOALKYLPHOSPHONATE N-ACETYLTRANSFERASE-RELATED-RELATED"/>
    <property type="match status" value="1"/>
</dbReference>
<sequence>MQIHQVAPDDWELWRDVRLEALGADPDGFGSTLAREQAYTEDDWRESVEQGLKLVALAPGPVGLVGAYGKPSGLYLYSMWVRASHRGRGVGEALVNAVLAWAAKQGWKLVRLRVYDDNLPARRLYKRLGFVDSDEPEHMEFRVS</sequence>
<evidence type="ECO:0000313" key="5">
    <source>
        <dbReference type="Proteomes" id="UP000033393"/>
    </source>
</evidence>
<dbReference type="RefSeq" id="WP_045318193.1">
    <property type="nucleotide sequence ID" value="NZ_JYJG01000540.1"/>
</dbReference>
<dbReference type="OrthoDB" id="9799092at2"/>
<dbReference type="AlphaFoldDB" id="A0A0F0GAW4"/>
<dbReference type="Proteomes" id="UP000033393">
    <property type="component" value="Unassembled WGS sequence"/>
</dbReference>
<dbReference type="Pfam" id="PF00583">
    <property type="entry name" value="Acetyltransf_1"/>
    <property type="match status" value="1"/>
</dbReference>
<dbReference type="PATRIC" id="fig|68170.10.peg.2840"/>
<evidence type="ECO:0000313" key="4">
    <source>
        <dbReference type="EMBL" id="KJK33426.1"/>
    </source>
</evidence>
<evidence type="ECO:0000256" key="2">
    <source>
        <dbReference type="ARBA" id="ARBA00023315"/>
    </source>
</evidence>
<reference evidence="4 5" key="1">
    <citation type="submission" date="2015-02" db="EMBL/GenBank/DDBJ databases">
        <authorList>
            <person name="Ju K.-S."/>
            <person name="Doroghazi J.R."/>
            <person name="Metcalf W."/>
        </authorList>
    </citation>
    <scope>NUCLEOTIDE SEQUENCE [LARGE SCALE GENOMIC DNA]</scope>
    <source>
        <strain evidence="4 5">NRRL B-16140</strain>
    </source>
</reference>
<proteinExistence type="predicted"/>
<gene>
    <name evidence="4" type="ORF">UK23_46105</name>
</gene>
<accession>A0A0F0GAW4</accession>
<dbReference type="InterPro" id="IPR000182">
    <property type="entry name" value="GNAT_dom"/>
</dbReference>
<comment type="caution">
    <text evidence="4">The sequence shown here is derived from an EMBL/GenBank/DDBJ whole genome shotgun (WGS) entry which is preliminary data.</text>
</comment>
<evidence type="ECO:0000259" key="3">
    <source>
        <dbReference type="PROSITE" id="PS51186"/>
    </source>
</evidence>
<keyword evidence="5" id="KW-1185">Reference proteome</keyword>
<keyword evidence="1" id="KW-0808">Transferase</keyword>
<dbReference type="InterPro" id="IPR050832">
    <property type="entry name" value="Bact_Acetyltransf"/>
</dbReference>
<dbReference type="Gene3D" id="3.40.630.30">
    <property type="match status" value="1"/>
</dbReference>
<dbReference type="STRING" id="68170.GCA_000974445_03642"/>
<dbReference type="PROSITE" id="PS51186">
    <property type="entry name" value="GNAT"/>
    <property type="match status" value="1"/>
</dbReference>
<feature type="domain" description="N-acetyltransferase" evidence="3">
    <location>
        <begin position="1"/>
        <end position="144"/>
    </location>
</feature>
<organism evidence="4 5">
    <name type="scientific">Lentzea aerocolonigenes</name>
    <name type="common">Lechevalieria aerocolonigenes</name>
    <name type="synonym">Saccharothrix aerocolonigenes</name>
    <dbReference type="NCBI Taxonomy" id="68170"/>
    <lineage>
        <taxon>Bacteria</taxon>
        <taxon>Bacillati</taxon>
        <taxon>Actinomycetota</taxon>
        <taxon>Actinomycetes</taxon>
        <taxon>Pseudonocardiales</taxon>
        <taxon>Pseudonocardiaceae</taxon>
        <taxon>Lentzea</taxon>
    </lineage>
</organism>
<evidence type="ECO:0000256" key="1">
    <source>
        <dbReference type="ARBA" id="ARBA00022679"/>
    </source>
</evidence>
<dbReference type="InterPro" id="IPR016181">
    <property type="entry name" value="Acyl_CoA_acyltransferase"/>
</dbReference>